<dbReference type="VEuPathDB" id="FungiDB:BD410DRAFT_54824"/>
<accession>A0A4R5XG63</accession>
<name>A0A4R5XG63_9AGAM</name>
<dbReference type="Proteomes" id="UP000294933">
    <property type="component" value="Unassembled WGS sequence"/>
</dbReference>
<proteinExistence type="predicted"/>
<dbReference type="AlphaFoldDB" id="A0A4R5XG63"/>
<evidence type="ECO:0000313" key="2">
    <source>
        <dbReference type="Proteomes" id="UP000294933"/>
    </source>
</evidence>
<gene>
    <name evidence="1" type="ORF">BD410DRAFT_54824</name>
</gene>
<dbReference type="STRING" id="50990.A0A4R5XG63"/>
<reference evidence="1 2" key="1">
    <citation type="submission" date="2018-06" db="EMBL/GenBank/DDBJ databases">
        <title>A transcriptomic atlas of mushroom development highlights an independent origin of complex multicellularity.</title>
        <authorList>
            <consortium name="DOE Joint Genome Institute"/>
            <person name="Krizsan K."/>
            <person name="Almasi E."/>
            <person name="Merenyi Z."/>
            <person name="Sahu N."/>
            <person name="Viragh M."/>
            <person name="Koszo T."/>
            <person name="Mondo S."/>
            <person name="Kiss B."/>
            <person name="Balint B."/>
            <person name="Kues U."/>
            <person name="Barry K."/>
            <person name="Hegedus J.C."/>
            <person name="Henrissat B."/>
            <person name="Johnson J."/>
            <person name="Lipzen A."/>
            <person name="Ohm R."/>
            <person name="Nagy I."/>
            <person name="Pangilinan J."/>
            <person name="Yan J."/>
            <person name="Xiong Y."/>
            <person name="Grigoriev I.V."/>
            <person name="Hibbett D.S."/>
            <person name="Nagy L.G."/>
        </authorList>
    </citation>
    <scope>NUCLEOTIDE SEQUENCE [LARGE SCALE GENOMIC DNA]</scope>
    <source>
        <strain evidence="1 2">SZMC22713</strain>
    </source>
</reference>
<evidence type="ECO:0000313" key="1">
    <source>
        <dbReference type="EMBL" id="TDL30164.1"/>
    </source>
</evidence>
<dbReference type="OrthoDB" id="2884925at2759"/>
<sequence>MQTADDTVEPLQTACNSLAMQKGCRNLPDELCEYIFELGYSPDPTGFRFALRITHVCSRSRAVAIRVPRMWNVIHDSQCLDQIATFLDRSKIVDISVHLGPWSITSYKRRRTNVKDFFRIVAQHSSR</sequence>
<dbReference type="EMBL" id="ML170156">
    <property type="protein sequence ID" value="TDL30164.1"/>
    <property type="molecule type" value="Genomic_DNA"/>
</dbReference>
<evidence type="ECO:0008006" key="3">
    <source>
        <dbReference type="Google" id="ProtNLM"/>
    </source>
</evidence>
<organism evidence="1 2">
    <name type="scientific">Rickenella mellea</name>
    <dbReference type="NCBI Taxonomy" id="50990"/>
    <lineage>
        <taxon>Eukaryota</taxon>
        <taxon>Fungi</taxon>
        <taxon>Dikarya</taxon>
        <taxon>Basidiomycota</taxon>
        <taxon>Agaricomycotina</taxon>
        <taxon>Agaricomycetes</taxon>
        <taxon>Hymenochaetales</taxon>
        <taxon>Rickenellaceae</taxon>
        <taxon>Rickenella</taxon>
    </lineage>
</organism>
<protein>
    <recommendedName>
        <fullName evidence="3">F-box domain-containing protein</fullName>
    </recommendedName>
</protein>
<keyword evidence="2" id="KW-1185">Reference proteome</keyword>